<dbReference type="RefSeq" id="WP_088841387.1">
    <property type="nucleotide sequence ID" value="NZ_FYEW01000001.1"/>
</dbReference>
<feature type="transmembrane region" description="Helical" evidence="1">
    <location>
        <begin position="56"/>
        <end position="78"/>
    </location>
</feature>
<accession>A0A212SZH4</accession>
<evidence type="ECO:0000256" key="1">
    <source>
        <dbReference type="SAM" id="Phobius"/>
    </source>
</evidence>
<keyword evidence="4" id="KW-1185">Reference proteome</keyword>
<feature type="domain" description="Aerotolerance regulator N-terminal" evidence="2">
    <location>
        <begin position="1"/>
        <end position="76"/>
    </location>
</feature>
<protein>
    <submittedName>
        <fullName evidence="3">N-terminal double-transmembrane domain-containing protein</fullName>
    </submittedName>
</protein>
<gene>
    <name evidence="3" type="ORF">SAMN06265337_0002</name>
</gene>
<dbReference type="Pfam" id="PF07584">
    <property type="entry name" value="BatA"/>
    <property type="match status" value="1"/>
</dbReference>
<name>A0A212SZH4_9BACT</name>
<dbReference type="Proteomes" id="UP000198131">
    <property type="component" value="Unassembled WGS sequence"/>
</dbReference>
<feature type="transmembrane region" description="Helical" evidence="1">
    <location>
        <begin position="6"/>
        <end position="24"/>
    </location>
</feature>
<keyword evidence="1" id="KW-1133">Transmembrane helix</keyword>
<dbReference type="PANTHER" id="PTHR37464:SF1">
    <property type="entry name" value="BLL2463 PROTEIN"/>
    <property type="match status" value="1"/>
</dbReference>
<evidence type="ECO:0000313" key="3">
    <source>
        <dbReference type="EMBL" id="SNC59188.1"/>
    </source>
</evidence>
<dbReference type="InterPro" id="IPR011933">
    <property type="entry name" value="Double_TM_dom"/>
</dbReference>
<dbReference type="AlphaFoldDB" id="A0A212SZH4"/>
<reference evidence="4" key="1">
    <citation type="submission" date="2017-06" db="EMBL/GenBank/DDBJ databases">
        <authorList>
            <person name="Varghese N."/>
            <person name="Submissions S."/>
        </authorList>
    </citation>
    <scope>NUCLEOTIDE SEQUENCE [LARGE SCALE GENOMIC DNA]</scope>
    <source>
        <strain evidence="4">DSM 11116</strain>
    </source>
</reference>
<proteinExistence type="predicted"/>
<dbReference type="PANTHER" id="PTHR37464">
    <property type="entry name" value="BLL2463 PROTEIN"/>
    <property type="match status" value="1"/>
</dbReference>
<organism evidence="3 4">
    <name type="scientific">Hymenobacter gelipurpurascens</name>
    <dbReference type="NCBI Taxonomy" id="89968"/>
    <lineage>
        <taxon>Bacteria</taxon>
        <taxon>Pseudomonadati</taxon>
        <taxon>Bacteroidota</taxon>
        <taxon>Cytophagia</taxon>
        <taxon>Cytophagales</taxon>
        <taxon>Hymenobacteraceae</taxon>
        <taxon>Hymenobacter</taxon>
    </lineage>
</organism>
<evidence type="ECO:0000259" key="2">
    <source>
        <dbReference type="Pfam" id="PF07584"/>
    </source>
</evidence>
<dbReference type="InterPro" id="IPR024163">
    <property type="entry name" value="Aerotolerance_reg_N"/>
</dbReference>
<dbReference type="EMBL" id="FYEW01000001">
    <property type="protein sequence ID" value="SNC59188.1"/>
    <property type="molecule type" value="Genomic_DNA"/>
</dbReference>
<evidence type="ECO:0000313" key="4">
    <source>
        <dbReference type="Proteomes" id="UP000198131"/>
    </source>
</evidence>
<keyword evidence="1" id="KW-0472">Membrane</keyword>
<keyword evidence="1 3" id="KW-0812">Transmembrane</keyword>
<sequence length="687" mass="75946">MVFTYPWFLLGLVATAIPVVIHLFELRRPQRVFFTNVEFIREVKLIAAKQRKLKHLLVLLARVGFIIFLVLLFAQPFIPAKDQGDNTSGAVSILLDQSASMQQVAKSGESAFEVALKEAEELPLAFPPTSRFVLLGQRETSTAAAYRASIQQLQPSGHFRGIAQMLRLAQTGLGGNKGPVFVFSDFQKNDAITQAIESIDTAKQVYLVPVAGEAGSNVFVDSVWLDDAFIRANVDALLRIRLRNGGNKDVATCPTKLFVGNKQVGAFQAAIPAKQSIVTAVRVRLEGTETQACRVEVEDVPVEFDNTYYFMLQPSARIKVVEIATTSSLDKLYGNEPLFSYQHVRPQLTDYRAIADANLIVLREAESLSSGLQQSLRQAAQRGATIVVVPSASKQAQVAYNTLFRELGIGRIQWETNAAGVTPVLRDVAEPSKQNPFFHDVFATKNRPASMPKAAPVLRWTRSGTDVLQLRDGDGFLAAFPSGKGSVYLFSSPFNQAYSDFTQHALFVPVMYRLAMQSHQQVQPLAYQLSEQTFRVNLPEQLPATANREAVYRLRHDSATYIPAQRVQDGRLVMDVPPGMQEPGYYELLRGEAMISKLAFNFDKRESDLSSYSAAEFRQLVGDNHPNVRVYEPGAGQTVAAQYKATRVGVPLWRYCLVGALVCLLAEAFLLRFAGRKHIAVPVAQAA</sequence>
<dbReference type="NCBIfam" id="TIGR02226">
    <property type="entry name" value="two_anch"/>
    <property type="match status" value="1"/>
</dbReference>